<comment type="caution">
    <text evidence="1">The sequence shown here is derived from an EMBL/GenBank/DDBJ whole genome shotgun (WGS) entry which is preliminary data.</text>
</comment>
<gene>
    <name evidence="1" type="ORF">ACM15_11290</name>
</gene>
<organism evidence="1 2">
    <name type="scientific">Parabacteroides goldsteinii</name>
    <dbReference type="NCBI Taxonomy" id="328812"/>
    <lineage>
        <taxon>Bacteria</taxon>
        <taxon>Pseudomonadati</taxon>
        <taxon>Bacteroidota</taxon>
        <taxon>Bacteroidia</taxon>
        <taxon>Bacteroidales</taxon>
        <taxon>Tannerellaceae</taxon>
        <taxon>Parabacteroides</taxon>
    </lineage>
</organism>
<dbReference type="Pfam" id="PF11367">
    <property type="entry name" value="Tail_completion_gp17"/>
    <property type="match status" value="1"/>
</dbReference>
<evidence type="ECO:0000313" key="2">
    <source>
        <dbReference type="Proteomes" id="UP000036166"/>
    </source>
</evidence>
<evidence type="ECO:0000313" key="1">
    <source>
        <dbReference type="EMBL" id="KMM33595.1"/>
    </source>
</evidence>
<proteinExistence type="predicted"/>
<dbReference type="AlphaFoldDB" id="A0A0J6CK64"/>
<sequence length="128" mass="14690">MIKRDESKLKVTTVIRQILLKNSELLALVGEKIFPLYAPEGTEGDFVLYVRDEYSVQYTAMGIFSQQCRVFINVVSDNYDRSQDIAELILGVLEGDQSNGLRIRLKDSTEDYEDKKFIQVLLFEISNS</sequence>
<dbReference type="RefSeq" id="WP_048315526.1">
    <property type="nucleotide sequence ID" value="NZ_CALLGB010000055.1"/>
</dbReference>
<dbReference type="PATRIC" id="fig|328812.4.peg.2965"/>
<dbReference type="Proteomes" id="UP000036166">
    <property type="component" value="Unassembled WGS sequence"/>
</dbReference>
<dbReference type="InterPro" id="IPR021508">
    <property type="entry name" value="Gp17-like"/>
</dbReference>
<dbReference type="EMBL" id="LFJV01000033">
    <property type="protein sequence ID" value="KMM33595.1"/>
    <property type="molecule type" value="Genomic_DNA"/>
</dbReference>
<reference evidence="1 2" key="1">
    <citation type="submission" date="2015-06" db="EMBL/GenBank/DDBJ databases">
        <title>Draft Genome Sequence of Parabacteroides goldsteinii with Putative Novel Metallo-Beta-Lactamases Isolated from a Blood Culture from a Human Patient.</title>
        <authorList>
            <person name="Krogh T.J."/>
            <person name="Agergaard C.N."/>
            <person name="Moller-Jensen J."/>
            <person name="Justesen U.S."/>
        </authorList>
    </citation>
    <scope>NUCLEOTIDE SEQUENCE [LARGE SCALE GENOMIC DNA]</scope>
    <source>
        <strain evidence="1 2">910340</strain>
    </source>
</reference>
<name>A0A0J6CK64_9BACT</name>
<accession>A0A0J6CK64</accession>
<protein>
    <recommendedName>
        <fullName evidence="3">DUF3168 domain-containing protein</fullName>
    </recommendedName>
</protein>
<evidence type="ECO:0008006" key="3">
    <source>
        <dbReference type="Google" id="ProtNLM"/>
    </source>
</evidence>